<dbReference type="GeneID" id="36596786"/>
<feature type="compositionally biased region" description="Pro residues" evidence="1">
    <location>
        <begin position="167"/>
        <end position="177"/>
    </location>
</feature>
<dbReference type="Proteomes" id="UP000235371">
    <property type="component" value="Unassembled WGS sequence"/>
</dbReference>
<proteinExistence type="predicted"/>
<evidence type="ECO:0000256" key="1">
    <source>
        <dbReference type="SAM" id="MobiDB-lite"/>
    </source>
</evidence>
<reference evidence="2 3" key="1">
    <citation type="submission" date="2016-04" db="EMBL/GenBank/DDBJ databases">
        <title>A degradative enzymes factory behind the ericoid mycorrhizal symbiosis.</title>
        <authorList>
            <consortium name="DOE Joint Genome Institute"/>
            <person name="Martino E."/>
            <person name="Morin E."/>
            <person name="Grelet G."/>
            <person name="Kuo A."/>
            <person name="Kohler A."/>
            <person name="Daghino S."/>
            <person name="Barry K."/>
            <person name="Choi C."/>
            <person name="Cichocki N."/>
            <person name="Clum A."/>
            <person name="Copeland A."/>
            <person name="Hainaut M."/>
            <person name="Haridas S."/>
            <person name="Labutti K."/>
            <person name="Lindquist E."/>
            <person name="Lipzen A."/>
            <person name="Khouja H.-R."/>
            <person name="Murat C."/>
            <person name="Ohm R."/>
            <person name="Olson A."/>
            <person name="Spatafora J."/>
            <person name="Veneault-Fourrey C."/>
            <person name="Henrissat B."/>
            <person name="Grigoriev I."/>
            <person name="Martin F."/>
            <person name="Perotto S."/>
        </authorList>
    </citation>
    <scope>NUCLEOTIDE SEQUENCE [LARGE SCALE GENOMIC DNA]</scope>
    <source>
        <strain evidence="2 3">E</strain>
    </source>
</reference>
<dbReference type="InParanoid" id="A0A2J6SYA0"/>
<gene>
    <name evidence="2" type="ORF">K444DRAFT_78670</name>
</gene>
<sequence>MLPSAQCPQPSRRSPLQHLPSALTWACRSQTHYYCLPLPLQGPSHTRFLLPPSLPLLSPVVCLVPSSSPSRPLETSLGSANHLSPSPNFILRASHHHSLHHDLQPQHSHPVLSHPTPIAPFTPITPPPCRHDIIRSSLSQINNNPRCATSSSGITSHHHTARIPRPLRSPLPFPPGLPLVRPLQQRAARLSQLS</sequence>
<feature type="region of interest" description="Disordered" evidence="1">
    <location>
        <begin position="145"/>
        <end position="179"/>
    </location>
</feature>
<name>A0A2J6SYA0_9HELO</name>
<evidence type="ECO:0000313" key="3">
    <source>
        <dbReference type="Proteomes" id="UP000235371"/>
    </source>
</evidence>
<protein>
    <submittedName>
        <fullName evidence="2">Uncharacterized protein</fullName>
    </submittedName>
</protein>
<keyword evidence="3" id="KW-1185">Reference proteome</keyword>
<accession>A0A2J6SYA0</accession>
<dbReference type="AlphaFoldDB" id="A0A2J6SYA0"/>
<organism evidence="2 3">
    <name type="scientific">Hyaloscypha bicolor E</name>
    <dbReference type="NCBI Taxonomy" id="1095630"/>
    <lineage>
        <taxon>Eukaryota</taxon>
        <taxon>Fungi</taxon>
        <taxon>Dikarya</taxon>
        <taxon>Ascomycota</taxon>
        <taxon>Pezizomycotina</taxon>
        <taxon>Leotiomycetes</taxon>
        <taxon>Helotiales</taxon>
        <taxon>Hyaloscyphaceae</taxon>
        <taxon>Hyaloscypha</taxon>
        <taxon>Hyaloscypha bicolor</taxon>
    </lineage>
</organism>
<evidence type="ECO:0000313" key="2">
    <source>
        <dbReference type="EMBL" id="PMD55745.1"/>
    </source>
</evidence>
<dbReference type="EMBL" id="KZ613854">
    <property type="protein sequence ID" value="PMD55745.1"/>
    <property type="molecule type" value="Genomic_DNA"/>
</dbReference>
<dbReference type="RefSeq" id="XP_024732649.1">
    <property type="nucleotide sequence ID" value="XM_024888710.1"/>
</dbReference>